<evidence type="ECO:0000313" key="3">
    <source>
        <dbReference type="EMBL" id="SDG44399.1"/>
    </source>
</evidence>
<keyword evidence="2" id="KW-0472">Membrane</keyword>
<proteinExistence type="predicted"/>
<dbReference type="OrthoDB" id="1494476at2"/>
<gene>
    <name evidence="3" type="ORF">SAMN04488121_104289</name>
</gene>
<feature type="transmembrane region" description="Helical" evidence="2">
    <location>
        <begin position="31"/>
        <end position="51"/>
    </location>
</feature>
<dbReference type="EMBL" id="FNBN01000004">
    <property type="protein sequence ID" value="SDG44399.1"/>
    <property type="molecule type" value="Genomic_DNA"/>
</dbReference>
<evidence type="ECO:0000256" key="2">
    <source>
        <dbReference type="SAM" id="Phobius"/>
    </source>
</evidence>
<keyword evidence="1" id="KW-0802">TPR repeat</keyword>
<evidence type="ECO:0000313" key="4">
    <source>
        <dbReference type="Proteomes" id="UP000199045"/>
    </source>
</evidence>
<sequence>MKAFNFFVLYRLPLGIIFLLGGIALGITVGWWEATILLLIGVVCLVTHFMFGPMRLVQEAVEAGDIDKAMGMMNKIAFPKLLYKPIRSVYYFMQSNMAMYNKDLDKAEATIRQSIKSGSPMKEYEGMQYFQLGTIAYQKNDMKEADQNLKKAVRMGLPDKENTAAALLTLASIAMSRRDFKTAKDYFRRAKAQKPTTAQIVSQIKEMDKYISRMPG</sequence>
<dbReference type="PROSITE" id="PS50005">
    <property type="entry name" value="TPR"/>
    <property type="match status" value="1"/>
</dbReference>
<feature type="repeat" description="TPR" evidence="1">
    <location>
        <begin position="164"/>
        <end position="197"/>
    </location>
</feature>
<dbReference type="STRING" id="104663.SAMN04488121_104289"/>
<dbReference type="InterPro" id="IPR011990">
    <property type="entry name" value="TPR-like_helical_dom_sf"/>
</dbReference>
<keyword evidence="2" id="KW-1133">Transmembrane helix</keyword>
<accession>A0A1G7UBJ1</accession>
<dbReference type="Pfam" id="PF13181">
    <property type="entry name" value="TPR_8"/>
    <property type="match status" value="1"/>
</dbReference>
<dbReference type="Proteomes" id="UP000199045">
    <property type="component" value="Unassembled WGS sequence"/>
</dbReference>
<dbReference type="Gene3D" id="1.25.40.10">
    <property type="entry name" value="Tetratricopeptide repeat domain"/>
    <property type="match status" value="1"/>
</dbReference>
<dbReference type="SUPFAM" id="SSF48452">
    <property type="entry name" value="TPR-like"/>
    <property type="match status" value="1"/>
</dbReference>
<reference evidence="3 4" key="1">
    <citation type="submission" date="2016-10" db="EMBL/GenBank/DDBJ databases">
        <authorList>
            <person name="de Groot N.N."/>
        </authorList>
    </citation>
    <scope>NUCLEOTIDE SEQUENCE [LARGE SCALE GENOMIC DNA]</scope>
    <source>
        <strain evidence="3 4">DSM 527</strain>
    </source>
</reference>
<dbReference type="AlphaFoldDB" id="A0A1G7UBJ1"/>
<dbReference type="RefSeq" id="WP_089834461.1">
    <property type="nucleotide sequence ID" value="NZ_FNBN01000004.1"/>
</dbReference>
<name>A0A1G7UBJ1_CHIFI</name>
<protein>
    <submittedName>
        <fullName evidence="3">TPR repeat-containing protein</fullName>
    </submittedName>
</protein>
<organism evidence="3 4">
    <name type="scientific">Chitinophaga filiformis</name>
    <name type="common">Myxococcus filiformis</name>
    <name type="synonym">Flexibacter filiformis</name>
    <dbReference type="NCBI Taxonomy" id="104663"/>
    <lineage>
        <taxon>Bacteria</taxon>
        <taxon>Pseudomonadati</taxon>
        <taxon>Bacteroidota</taxon>
        <taxon>Chitinophagia</taxon>
        <taxon>Chitinophagales</taxon>
        <taxon>Chitinophagaceae</taxon>
        <taxon>Chitinophaga</taxon>
    </lineage>
</organism>
<dbReference type="InterPro" id="IPR019734">
    <property type="entry name" value="TPR_rpt"/>
</dbReference>
<feature type="transmembrane region" description="Helical" evidence="2">
    <location>
        <begin position="7"/>
        <end position="25"/>
    </location>
</feature>
<evidence type="ECO:0000256" key="1">
    <source>
        <dbReference type="PROSITE-ProRule" id="PRU00339"/>
    </source>
</evidence>
<keyword evidence="2" id="KW-0812">Transmembrane</keyword>